<protein>
    <recommendedName>
        <fullName evidence="2">50S ribosomal protein L29</fullName>
    </recommendedName>
</protein>
<accession>A0A0F9SXM2</accession>
<dbReference type="AlphaFoldDB" id="A0A0F9SXM2"/>
<proteinExistence type="predicted"/>
<reference evidence="1" key="1">
    <citation type="journal article" date="2015" name="Nature">
        <title>Complex archaea that bridge the gap between prokaryotes and eukaryotes.</title>
        <authorList>
            <person name="Spang A."/>
            <person name="Saw J.H."/>
            <person name="Jorgensen S.L."/>
            <person name="Zaremba-Niedzwiedzka K."/>
            <person name="Martijn J."/>
            <person name="Lind A.E."/>
            <person name="van Eijk R."/>
            <person name="Schleper C."/>
            <person name="Guy L."/>
            <person name="Ettema T.J."/>
        </authorList>
    </citation>
    <scope>NUCLEOTIDE SEQUENCE</scope>
</reference>
<dbReference type="EMBL" id="LAZR01000476">
    <property type="protein sequence ID" value="KKN67362.1"/>
    <property type="molecule type" value="Genomic_DNA"/>
</dbReference>
<evidence type="ECO:0008006" key="2">
    <source>
        <dbReference type="Google" id="ProtNLM"/>
    </source>
</evidence>
<evidence type="ECO:0000313" key="1">
    <source>
        <dbReference type="EMBL" id="KKN67362.1"/>
    </source>
</evidence>
<comment type="caution">
    <text evidence="1">The sequence shown here is derived from an EMBL/GenBank/DDBJ whole genome shotgun (WGS) entry which is preliminary data.</text>
</comment>
<gene>
    <name evidence="1" type="ORF">LCGC14_0462260</name>
</gene>
<sequence length="62" mass="7553">MKTDHNYKHFTDKELEEKIKELNESVMSSYTFVKPQAKSENRTKLRKEITRIKTELRIRQEP</sequence>
<name>A0A0F9SXM2_9ZZZZ</name>
<organism evidence="1">
    <name type="scientific">marine sediment metagenome</name>
    <dbReference type="NCBI Taxonomy" id="412755"/>
    <lineage>
        <taxon>unclassified sequences</taxon>
        <taxon>metagenomes</taxon>
        <taxon>ecological metagenomes</taxon>
    </lineage>
</organism>